<comment type="caution">
    <text evidence="2">The sequence shown here is derived from an EMBL/GenBank/DDBJ whole genome shotgun (WGS) entry which is preliminary data.</text>
</comment>
<evidence type="ECO:0000256" key="1">
    <source>
        <dbReference type="SAM" id="MobiDB-lite"/>
    </source>
</evidence>
<feature type="region of interest" description="Disordered" evidence="1">
    <location>
        <begin position="1"/>
        <end position="27"/>
    </location>
</feature>
<protein>
    <submittedName>
        <fullName evidence="2">Uncharacterized protein</fullName>
    </submittedName>
</protein>
<name>A0A834GV28_RHOSS</name>
<sequence length="101" mass="10644">MSALPTEAPAPPHGGDPQGSTPCERARDRVSLKEINADWHSFLATLVANSLFHGQPTELAEKALDLGLLVSLDIVAAAVVSGGQDFDRRSYLASPPLVLTP</sequence>
<organism evidence="2 3">
    <name type="scientific">Rhododendron simsii</name>
    <name type="common">Sims's rhododendron</name>
    <dbReference type="NCBI Taxonomy" id="118357"/>
    <lineage>
        <taxon>Eukaryota</taxon>
        <taxon>Viridiplantae</taxon>
        <taxon>Streptophyta</taxon>
        <taxon>Embryophyta</taxon>
        <taxon>Tracheophyta</taxon>
        <taxon>Spermatophyta</taxon>
        <taxon>Magnoliopsida</taxon>
        <taxon>eudicotyledons</taxon>
        <taxon>Gunneridae</taxon>
        <taxon>Pentapetalae</taxon>
        <taxon>asterids</taxon>
        <taxon>Ericales</taxon>
        <taxon>Ericaceae</taxon>
        <taxon>Ericoideae</taxon>
        <taxon>Rhodoreae</taxon>
        <taxon>Rhododendron</taxon>
    </lineage>
</organism>
<dbReference type="EMBL" id="WJXA01000005">
    <property type="protein sequence ID" value="KAF7142325.1"/>
    <property type="molecule type" value="Genomic_DNA"/>
</dbReference>
<reference evidence="2" key="1">
    <citation type="submission" date="2019-11" db="EMBL/GenBank/DDBJ databases">
        <authorList>
            <person name="Liu Y."/>
            <person name="Hou J."/>
            <person name="Li T.-Q."/>
            <person name="Guan C.-H."/>
            <person name="Wu X."/>
            <person name="Wu H.-Z."/>
            <person name="Ling F."/>
            <person name="Zhang R."/>
            <person name="Shi X.-G."/>
            <person name="Ren J.-P."/>
            <person name="Chen E.-F."/>
            <person name="Sun J.-M."/>
        </authorList>
    </citation>
    <scope>NUCLEOTIDE SEQUENCE</scope>
    <source>
        <strain evidence="2">Adult_tree_wgs_1</strain>
        <tissue evidence="2">Leaves</tissue>
    </source>
</reference>
<keyword evidence="3" id="KW-1185">Reference proteome</keyword>
<evidence type="ECO:0000313" key="2">
    <source>
        <dbReference type="EMBL" id="KAF7142325.1"/>
    </source>
</evidence>
<accession>A0A834GV28</accession>
<proteinExistence type="predicted"/>
<dbReference type="Proteomes" id="UP000626092">
    <property type="component" value="Unassembled WGS sequence"/>
</dbReference>
<dbReference type="AlphaFoldDB" id="A0A834GV28"/>
<evidence type="ECO:0000313" key="3">
    <source>
        <dbReference type="Proteomes" id="UP000626092"/>
    </source>
</evidence>
<gene>
    <name evidence="2" type="ORF">RHSIM_Rhsim05G0206800</name>
</gene>